<dbReference type="EMBL" id="JAJFZV010000001">
    <property type="protein sequence ID" value="MCC3296617.1"/>
    <property type="molecule type" value="Genomic_DNA"/>
</dbReference>
<dbReference type="Proteomes" id="UP001139158">
    <property type="component" value="Unassembled WGS sequence"/>
</dbReference>
<feature type="transmembrane region" description="Helical" evidence="1">
    <location>
        <begin position="7"/>
        <end position="29"/>
    </location>
</feature>
<comment type="caution">
    <text evidence="2">The sequence shown here is derived from an EMBL/GenBank/DDBJ whole genome shotgun (WGS) entry which is preliminary data.</text>
</comment>
<keyword evidence="3" id="KW-1185">Reference proteome</keyword>
<dbReference type="Gene3D" id="3.40.1000.10">
    <property type="entry name" value="Mog1/PsbP, alpha/beta/alpha sandwich"/>
    <property type="match status" value="1"/>
</dbReference>
<keyword evidence="1" id="KW-1133">Transmembrane helix</keyword>
<feature type="transmembrane region" description="Helical" evidence="1">
    <location>
        <begin position="49"/>
        <end position="68"/>
    </location>
</feature>
<keyword evidence="1" id="KW-0472">Membrane</keyword>
<dbReference type="AlphaFoldDB" id="A0A9X1MCS0"/>
<evidence type="ECO:0000256" key="1">
    <source>
        <dbReference type="SAM" id="Phobius"/>
    </source>
</evidence>
<gene>
    <name evidence="2" type="ORF">LJ757_02205</name>
</gene>
<sequence length="599" mass="65560">MESGTNEWALSAILFLLGIVPFVGGVLLYTNKFVGLLVLDNFMPGKPSLATTFLGAWLLLMAPSEFVLQTGIDALIVPYGIVLLGCLAIGLMGWFWMPRFMQPRWMKEGDKVEARGEDLFTKRFSNGERKSMTTDADGFSHERMSGVLVPRPQGWEMEVNSADMLVVAHPPVPRGIFRPNMVLRWAPANGISLARYATAALASTLQTAQQVRIISHETWPVNGSEGPVRGRRQRFVHQVEQHPVCVDRWLWISGHQVFEATASYTVDQHAGMKLLFEQMIMDLRIEPANAAADGQERDAMDTFAPTEPRLDEAASRLAGEDREDLGALAAAQPCQEPVLLLPIPALELMDSLADRNRLGMFQRKGPEFTALREAGFLAADGSLTPAGTDYGAPLRTPVAAFQVTAADERGGAVLQAWIGGGCGRVTAEPSRFSRPSARVPGPDDLSVQVLQANAVPKAIADWLGFSPAWSIAHEPVVLARDQYEAKVKSARARAPIGLSEAARRMWQQPWTEWELLDERTGGWFGFVNAGTAGQYRLGPGYGGSVILEPVSSAAVWDTLVRFIHASVEGTPLWIPELPGFDERPADGRVPEGKVWAEYP</sequence>
<reference evidence="2" key="1">
    <citation type="submission" date="2021-10" db="EMBL/GenBank/DDBJ databases">
        <title>Novel species in genus Arthrobacter.</title>
        <authorList>
            <person name="Liu Y."/>
        </authorList>
    </citation>
    <scope>NUCLEOTIDE SEQUENCE</scope>
    <source>
        <strain evidence="2">Zg-Y453</strain>
    </source>
</reference>
<feature type="transmembrane region" description="Helical" evidence="1">
    <location>
        <begin position="75"/>
        <end position="97"/>
    </location>
</feature>
<accession>A0A9X1MCS0</accession>
<keyword evidence="1" id="KW-0812">Transmembrane</keyword>
<name>A0A9X1MCS0_9MICC</name>
<proteinExistence type="predicted"/>
<organism evidence="2 3">
    <name type="scientific">Arthrobacter caoxuetaonis</name>
    <dbReference type="NCBI Taxonomy" id="2886935"/>
    <lineage>
        <taxon>Bacteria</taxon>
        <taxon>Bacillati</taxon>
        <taxon>Actinomycetota</taxon>
        <taxon>Actinomycetes</taxon>
        <taxon>Micrococcales</taxon>
        <taxon>Micrococcaceae</taxon>
        <taxon>Arthrobacter</taxon>
    </lineage>
</organism>
<dbReference type="RefSeq" id="WP_227894358.1">
    <property type="nucleotide sequence ID" value="NZ_CP099466.1"/>
</dbReference>
<evidence type="ECO:0000313" key="2">
    <source>
        <dbReference type="EMBL" id="MCC3296617.1"/>
    </source>
</evidence>
<protein>
    <submittedName>
        <fullName evidence="2">Uncharacterized protein</fullName>
    </submittedName>
</protein>
<evidence type="ECO:0000313" key="3">
    <source>
        <dbReference type="Proteomes" id="UP001139158"/>
    </source>
</evidence>